<evidence type="ECO:0000256" key="1">
    <source>
        <dbReference type="SAM" id="MobiDB-lite"/>
    </source>
</evidence>
<name>A0A7I9ZRL5_9MYCO</name>
<keyword evidence="3" id="KW-1185">Reference proteome</keyword>
<sequence>MSENNTPPDLRSVLRSLSITGLQDLAGELAIMGESKSPGVARWATAWWWHTAAELGRREAGDGSLTDLTDVELDVLARHINEHAEPTEAGGWLRHAATAMAGEHLDRAYAKGRTDAEFQTIAAEEARRAREGRPEADLTGLPSWSDLSTGKATGPGIGSPPPGGTPPPGDENNS</sequence>
<dbReference type="Proteomes" id="UP000465304">
    <property type="component" value="Unassembled WGS sequence"/>
</dbReference>
<evidence type="ECO:0000313" key="2">
    <source>
        <dbReference type="EMBL" id="GFH03383.1"/>
    </source>
</evidence>
<dbReference type="EMBL" id="BLLB01000002">
    <property type="protein sequence ID" value="GFH03383.1"/>
    <property type="molecule type" value="Genomic_DNA"/>
</dbReference>
<evidence type="ECO:0000313" key="3">
    <source>
        <dbReference type="Proteomes" id="UP000465304"/>
    </source>
</evidence>
<reference evidence="2 3" key="1">
    <citation type="journal article" date="2019" name="Emerg. Microbes Infect.">
        <title>Comprehensive subspecies identification of 175 nontuberculous mycobacteria species based on 7547 genomic profiles.</title>
        <authorList>
            <person name="Matsumoto Y."/>
            <person name="Kinjo T."/>
            <person name="Motooka D."/>
            <person name="Nabeya D."/>
            <person name="Jung N."/>
            <person name="Uechi K."/>
            <person name="Horii T."/>
            <person name="Iida T."/>
            <person name="Fujita J."/>
            <person name="Nakamura S."/>
        </authorList>
    </citation>
    <scope>NUCLEOTIDE SEQUENCE [LARGE SCALE GENOMIC DNA]</scope>
    <source>
        <strain evidence="2 3">JCM 30996</strain>
    </source>
</reference>
<protein>
    <submittedName>
        <fullName evidence="2">Uncharacterized protein</fullName>
    </submittedName>
</protein>
<dbReference type="RefSeq" id="WP_163890990.1">
    <property type="nucleotide sequence ID" value="NZ_BLLB01000002.1"/>
</dbReference>
<proteinExistence type="predicted"/>
<feature type="compositionally biased region" description="Pro residues" evidence="1">
    <location>
        <begin position="158"/>
        <end position="174"/>
    </location>
</feature>
<organism evidence="2 3">
    <name type="scientific">Mycolicibacterium hippocampi</name>
    <dbReference type="NCBI Taxonomy" id="659824"/>
    <lineage>
        <taxon>Bacteria</taxon>
        <taxon>Bacillati</taxon>
        <taxon>Actinomycetota</taxon>
        <taxon>Actinomycetes</taxon>
        <taxon>Mycobacteriales</taxon>
        <taxon>Mycobacteriaceae</taxon>
        <taxon>Mycolicibacterium</taxon>
    </lineage>
</organism>
<dbReference type="AlphaFoldDB" id="A0A7I9ZRL5"/>
<comment type="caution">
    <text evidence="2">The sequence shown here is derived from an EMBL/GenBank/DDBJ whole genome shotgun (WGS) entry which is preliminary data.</text>
</comment>
<feature type="compositionally biased region" description="Basic and acidic residues" evidence="1">
    <location>
        <begin position="125"/>
        <end position="136"/>
    </location>
</feature>
<gene>
    <name evidence="2" type="ORF">MHIP_38660</name>
</gene>
<feature type="region of interest" description="Disordered" evidence="1">
    <location>
        <begin position="125"/>
        <end position="174"/>
    </location>
</feature>
<accession>A0A7I9ZRL5</accession>